<proteinExistence type="predicted"/>
<dbReference type="AlphaFoldDB" id="A0AAV2T7Y3"/>
<feature type="chain" id="PRO_5043607005" evidence="1">
    <location>
        <begin position="23"/>
        <end position="172"/>
    </location>
</feature>
<protein>
    <submittedName>
        <fullName evidence="2">Uncharacterized protein</fullName>
    </submittedName>
</protein>
<evidence type="ECO:0000256" key="1">
    <source>
        <dbReference type="SAM" id="SignalP"/>
    </source>
</evidence>
<name>A0AAV2T7Y3_CALDB</name>
<sequence length="172" mass="19938">MSVGKCFLLLLCFSGFPMRAFQSQPFFQFTRPVIGYDKDEKVYPRFDDDIVLDLNDDVPFRMINVTVGQRLVVVCRTSDPRSVQRVYYSTRDDAHYMCDTFLRDTQVVASCVSGQRHHEMVLNICEESMKCELKLQKGGTGFVYSKEIDCIQHINSILMRLNWPDAKQGRTE</sequence>
<dbReference type="EMBL" id="CAXLJL010000156">
    <property type="protein sequence ID" value="CAL5133209.1"/>
    <property type="molecule type" value="Genomic_DNA"/>
</dbReference>
<reference evidence="2" key="1">
    <citation type="submission" date="2024-06" db="EMBL/GenBank/DDBJ databases">
        <authorList>
            <person name="Liu X."/>
            <person name="Lenzi L."/>
            <person name="Haldenby T S."/>
            <person name="Uol C."/>
        </authorList>
    </citation>
    <scope>NUCLEOTIDE SEQUENCE</scope>
</reference>
<dbReference type="Proteomes" id="UP001497525">
    <property type="component" value="Unassembled WGS sequence"/>
</dbReference>
<accession>A0AAV2T7Y3</accession>
<evidence type="ECO:0000313" key="3">
    <source>
        <dbReference type="Proteomes" id="UP001497525"/>
    </source>
</evidence>
<comment type="caution">
    <text evidence="2">The sequence shown here is derived from an EMBL/GenBank/DDBJ whole genome shotgun (WGS) entry which is preliminary data.</text>
</comment>
<gene>
    <name evidence="2" type="ORF">CDAUBV1_LOCUS6479</name>
</gene>
<keyword evidence="1" id="KW-0732">Signal</keyword>
<organism evidence="2 3">
    <name type="scientific">Calicophoron daubneyi</name>
    <name type="common">Rumen fluke</name>
    <name type="synonym">Paramphistomum daubneyi</name>
    <dbReference type="NCBI Taxonomy" id="300641"/>
    <lineage>
        <taxon>Eukaryota</taxon>
        <taxon>Metazoa</taxon>
        <taxon>Spiralia</taxon>
        <taxon>Lophotrochozoa</taxon>
        <taxon>Platyhelminthes</taxon>
        <taxon>Trematoda</taxon>
        <taxon>Digenea</taxon>
        <taxon>Plagiorchiida</taxon>
        <taxon>Pronocephalata</taxon>
        <taxon>Paramphistomoidea</taxon>
        <taxon>Paramphistomidae</taxon>
        <taxon>Calicophoron</taxon>
    </lineage>
</organism>
<evidence type="ECO:0000313" key="2">
    <source>
        <dbReference type="EMBL" id="CAL5133209.1"/>
    </source>
</evidence>
<feature type="signal peptide" evidence="1">
    <location>
        <begin position="1"/>
        <end position="22"/>
    </location>
</feature>